<organism evidence="2 3">
    <name type="scientific">Haloplanus salinus</name>
    <dbReference type="NCBI Taxonomy" id="1126245"/>
    <lineage>
        <taxon>Archaea</taxon>
        <taxon>Methanobacteriati</taxon>
        <taxon>Methanobacteriota</taxon>
        <taxon>Stenosarchaea group</taxon>
        <taxon>Halobacteria</taxon>
        <taxon>Halobacteriales</taxon>
        <taxon>Haloferacaceae</taxon>
        <taxon>Haloplanus</taxon>
    </lineage>
</organism>
<accession>A0A368NBQ6</accession>
<evidence type="ECO:0000313" key="2">
    <source>
        <dbReference type="EMBL" id="RCU48002.1"/>
    </source>
</evidence>
<name>A0A368NBQ6_9EURY</name>
<dbReference type="GO" id="GO:0032259">
    <property type="term" value="P:methylation"/>
    <property type="evidence" value="ECO:0007669"/>
    <property type="project" value="UniProtKB-KW"/>
</dbReference>
<dbReference type="RefSeq" id="WP_114449575.1">
    <property type="nucleotide sequence ID" value="NZ_QPHM01000001.1"/>
</dbReference>
<dbReference type="PANTHER" id="PTHR34203">
    <property type="entry name" value="METHYLTRANSFERASE, FKBM FAMILY PROTEIN"/>
    <property type="match status" value="1"/>
</dbReference>
<dbReference type="Proteomes" id="UP000252189">
    <property type="component" value="Unassembled WGS sequence"/>
</dbReference>
<gene>
    <name evidence="2" type="ORF">DU504_12245</name>
</gene>
<keyword evidence="2" id="KW-0489">Methyltransferase</keyword>
<keyword evidence="2" id="KW-0808">Transferase</keyword>
<evidence type="ECO:0000259" key="1">
    <source>
        <dbReference type="Pfam" id="PF05050"/>
    </source>
</evidence>
<proteinExistence type="predicted"/>
<dbReference type="SUPFAM" id="SSF53335">
    <property type="entry name" value="S-adenosyl-L-methionine-dependent methyltransferases"/>
    <property type="match status" value="1"/>
</dbReference>
<keyword evidence="3" id="KW-1185">Reference proteome</keyword>
<dbReference type="AlphaFoldDB" id="A0A368NBQ6"/>
<dbReference type="InterPro" id="IPR029063">
    <property type="entry name" value="SAM-dependent_MTases_sf"/>
</dbReference>
<dbReference type="Pfam" id="PF05050">
    <property type="entry name" value="Methyltransf_21"/>
    <property type="match status" value="1"/>
</dbReference>
<dbReference type="EMBL" id="QPHM01000001">
    <property type="protein sequence ID" value="RCU48002.1"/>
    <property type="molecule type" value="Genomic_DNA"/>
</dbReference>
<dbReference type="InterPro" id="IPR006342">
    <property type="entry name" value="FkbM_mtfrase"/>
</dbReference>
<sequence length="271" mass="29753">MDIGDGLQKGKHFVYRGPLKRLVRWAGLEVRLARIYTGLLRRTSANTVTYSLSGRSASFYRTEHLPEELPERPVVEDLLGSLRSDDVFFDLGANHGIYTCLAGTRLDSGRVVSFEPNPETFAELRANVALNDLTDCVTLYQAAVADEPGTADFFADTDSTGSSLAQSRHGPGTQAIQVDVVALDSLADNESLPTPDVVKIDVEGAELRALRGMRSLLEDGCRLLYCEVHDSAVTDFSADPVDVERFLSEAGFDVRTIFEREADQHILKATQ</sequence>
<dbReference type="OrthoDB" id="275825at2157"/>
<dbReference type="InterPro" id="IPR052514">
    <property type="entry name" value="SAM-dependent_MTase"/>
</dbReference>
<dbReference type="NCBIfam" id="TIGR01444">
    <property type="entry name" value="fkbM_fam"/>
    <property type="match status" value="1"/>
</dbReference>
<dbReference type="GO" id="GO:0008168">
    <property type="term" value="F:methyltransferase activity"/>
    <property type="evidence" value="ECO:0007669"/>
    <property type="project" value="UniProtKB-KW"/>
</dbReference>
<protein>
    <submittedName>
        <fullName evidence="2">FkbM family methyltransferase</fullName>
    </submittedName>
</protein>
<comment type="caution">
    <text evidence="2">The sequence shown here is derived from an EMBL/GenBank/DDBJ whole genome shotgun (WGS) entry which is preliminary data.</text>
</comment>
<evidence type="ECO:0000313" key="3">
    <source>
        <dbReference type="Proteomes" id="UP000252189"/>
    </source>
</evidence>
<feature type="domain" description="Methyltransferase FkbM" evidence="1">
    <location>
        <begin position="90"/>
        <end position="253"/>
    </location>
</feature>
<reference evidence="2 3" key="1">
    <citation type="submission" date="2018-07" db="EMBL/GenBank/DDBJ databases">
        <title>Genome sequences of Haloplanus salinus JCM 18368T.</title>
        <authorList>
            <person name="Kim Y.B."/>
            <person name="Roh S.W."/>
        </authorList>
    </citation>
    <scope>NUCLEOTIDE SEQUENCE [LARGE SCALE GENOMIC DNA]</scope>
    <source>
        <strain evidence="2 3">JCM 18368</strain>
    </source>
</reference>
<dbReference type="PANTHER" id="PTHR34203:SF15">
    <property type="entry name" value="SLL1173 PROTEIN"/>
    <property type="match status" value="1"/>
</dbReference>
<dbReference type="Gene3D" id="3.40.50.150">
    <property type="entry name" value="Vaccinia Virus protein VP39"/>
    <property type="match status" value="1"/>
</dbReference>